<evidence type="ECO:0008006" key="3">
    <source>
        <dbReference type="Google" id="ProtNLM"/>
    </source>
</evidence>
<accession>A0A8J3EUY6</accession>
<comment type="caution">
    <text evidence="1">The sequence shown here is derived from an EMBL/GenBank/DDBJ whole genome shotgun (WGS) entry which is preliminary data.</text>
</comment>
<evidence type="ECO:0000313" key="2">
    <source>
        <dbReference type="Proteomes" id="UP000619536"/>
    </source>
</evidence>
<organism evidence="1 2">
    <name type="scientific">Galliscardovia ingluviei</name>
    <dbReference type="NCBI Taxonomy" id="1769422"/>
    <lineage>
        <taxon>Bacteria</taxon>
        <taxon>Bacillati</taxon>
        <taxon>Actinomycetota</taxon>
        <taxon>Actinomycetes</taxon>
        <taxon>Bifidobacteriales</taxon>
        <taxon>Bifidobacteriaceae</taxon>
        <taxon>Galliscardovia</taxon>
    </lineage>
</organism>
<reference evidence="1" key="1">
    <citation type="journal article" date="2014" name="Int. J. Syst. Evol. Microbiol.">
        <title>Complete genome sequence of Corynebacterium casei LMG S-19264T (=DSM 44701T), isolated from a smear-ripened cheese.</title>
        <authorList>
            <consortium name="US DOE Joint Genome Institute (JGI-PGF)"/>
            <person name="Walter F."/>
            <person name="Albersmeier A."/>
            <person name="Kalinowski J."/>
            <person name="Ruckert C."/>
        </authorList>
    </citation>
    <scope>NUCLEOTIDE SEQUENCE</scope>
    <source>
        <strain evidence="1">CCM 8606</strain>
    </source>
</reference>
<reference evidence="1" key="2">
    <citation type="submission" date="2020-09" db="EMBL/GenBank/DDBJ databases">
        <authorList>
            <person name="Sun Q."/>
            <person name="Sedlacek I."/>
        </authorList>
    </citation>
    <scope>NUCLEOTIDE SEQUENCE</scope>
    <source>
        <strain evidence="1">CCM 8606</strain>
    </source>
</reference>
<name>A0A8J3EUY6_9BIFI</name>
<dbReference type="EMBL" id="BMDH01000001">
    <property type="protein sequence ID" value="GGI12530.1"/>
    <property type="molecule type" value="Genomic_DNA"/>
</dbReference>
<proteinExistence type="predicted"/>
<gene>
    <name evidence="1" type="ORF">GCM10007377_01420</name>
</gene>
<dbReference type="RefSeq" id="WP_188354343.1">
    <property type="nucleotide sequence ID" value="NZ_BMDH01000001.1"/>
</dbReference>
<keyword evidence="2" id="KW-1185">Reference proteome</keyword>
<evidence type="ECO:0000313" key="1">
    <source>
        <dbReference type="EMBL" id="GGI12530.1"/>
    </source>
</evidence>
<dbReference type="AlphaFoldDB" id="A0A8J3EUY6"/>
<protein>
    <recommendedName>
        <fullName evidence="3">Restriction endonuclease type IV Mrr domain-containing protein</fullName>
    </recommendedName>
</protein>
<dbReference type="Proteomes" id="UP000619536">
    <property type="component" value="Unassembled WGS sequence"/>
</dbReference>
<sequence>MPGRIPWERISGDDVETIIAVFICRENPEAMRIRPSRGDGGIDLLCKRDDGSYDVYQVKKFATNLSNSHKSQIVNSWRRVQEYCRENQMTICNWYLVLPLDPTLENRTWFKTTIEDCSSFKCHWYGLTNIEAWASAMPEVYDYYMADGKEEINRQIKMILEAAQESDLRDQNELTKKLFTYAELLSSTDPNYAYTIRAISKYDKNNPLFITRPGLVYSSSITNSEGYSVVIDVIAKYTAATEFAPLKESFTLYADTSEKKQELLDFIQYGTPFTELSIQNIKGTLFKSLIEEAEDVISSSIRLLKKTDPHPTSFILVSDDTHVVLKQVSRTSGQTGIEWVGKDESQLIHVRLRTEKDTLHTTLELSVDFDSLSGSDVSAAFCAVRFLYAVSRSQEIELDTIDGDTIYANQGVRLFDEEVINEWYSIISSLKTIYDSAFGDFRCPDFKVVKMTDVKRWKEIEYLLSDELVIRHWDTMTFVQDSDTCVNFPAGVCIFSKLKAIIGTDEIFLGYSQQWLNATSITYPTTSKEECVLHSSPEIGDLLVERRITLKNEDKKKASRVFIGPLLDMSAYAQYITSD</sequence>